<dbReference type="InterPro" id="IPR037185">
    <property type="entry name" value="EmrE-like"/>
</dbReference>
<dbReference type="PANTHER" id="PTHR31218">
    <property type="entry name" value="WAT1-RELATED PROTEIN"/>
    <property type="match status" value="1"/>
</dbReference>
<evidence type="ECO:0000256" key="4">
    <source>
        <dbReference type="ARBA" id="ARBA00022989"/>
    </source>
</evidence>
<organism evidence="8 9">
    <name type="scientific">Centaurea solstitialis</name>
    <name type="common">yellow star-thistle</name>
    <dbReference type="NCBI Taxonomy" id="347529"/>
    <lineage>
        <taxon>Eukaryota</taxon>
        <taxon>Viridiplantae</taxon>
        <taxon>Streptophyta</taxon>
        <taxon>Embryophyta</taxon>
        <taxon>Tracheophyta</taxon>
        <taxon>Spermatophyta</taxon>
        <taxon>Magnoliopsida</taxon>
        <taxon>eudicotyledons</taxon>
        <taxon>Gunneridae</taxon>
        <taxon>Pentapetalae</taxon>
        <taxon>asterids</taxon>
        <taxon>campanulids</taxon>
        <taxon>Asterales</taxon>
        <taxon>Asteraceae</taxon>
        <taxon>Carduoideae</taxon>
        <taxon>Cardueae</taxon>
        <taxon>Centaureinae</taxon>
        <taxon>Centaurea</taxon>
    </lineage>
</organism>
<accession>A0AA38W8E1</accession>
<proteinExistence type="inferred from homology"/>
<dbReference type="SUPFAM" id="SSF103481">
    <property type="entry name" value="Multidrug resistance efflux transporter EmrE"/>
    <property type="match status" value="2"/>
</dbReference>
<name>A0AA38W8E1_9ASTR</name>
<feature type="transmembrane region" description="Helical" evidence="6">
    <location>
        <begin position="90"/>
        <end position="109"/>
    </location>
</feature>
<feature type="transmembrane region" description="Helical" evidence="6">
    <location>
        <begin position="297"/>
        <end position="316"/>
    </location>
</feature>
<feature type="transmembrane region" description="Helical" evidence="6">
    <location>
        <begin position="232"/>
        <end position="252"/>
    </location>
</feature>
<feature type="domain" description="EamA" evidence="7">
    <location>
        <begin position="29"/>
        <end position="168"/>
    </location>
</feature>
<gene>
    <name evidence="8" type="ORF">OSB04_016352</name>
</gene>
<comment type="subcellular location">
    <subcellularLocation>
        <location evidence="1">Membrane</location>
        <topology evidence="1">Multi-pass membrane protein</topology>
    </subcellularLocation>
</comment>
<keyword evidence="5 6" id="KW-0472">Membrane</keyword>
<feature type="transmembrane region" description="Helical" evidence="6">
    <location>
        <begin position="121"/>
        <end position="141"/>
    </location>
</feature>
<evidence type="ECO:0000256" key="3">
    <source>
        <dbReference type="ARBA" id="ARBA00022692"/>
    </source>
</evidence>
<feature type="transmembrane region" description="Helical" evidence="6">
    <location>
        <begin position="28"/>
        <end position="49"/>
    </location>
</feature>
<comment type="similarity">
    <text evidence="2">Belongs to the drug/metabolite transporter (DMT) superfamily. Plant drug/metabolite exporter (P-DME) (TC 2.A.7.4) family.</text>
</comment>
<evidence type="ECO:0000256" key="6">
    <source>
        <dbReference type="SAM" id="Phobius"/>
    </source>
</evidence>
<feature type="transmembrane region" description="Helical" evidence="6">
    <location>
        <begin position="55"/>
        <end position="78"/>
    </location>
</feature>
<comment type="caution">
    <text evidence="8">The sequence shown here is derived from an EMBL/GenBank/DDBJ whole genome shotgun (WGS) entry which is preliminary data.</text>
</comment>
<dbReference type="InterPro" id="IPR030184">
    <property type="entry name" value="WAT1-related"/>
</dbReference>
<dbReference type="EMBL" id="JARYMX010000004">
    <property type="protein sequence ID" value="KAJ9552307.1"/>
    <property type="molecule type" value="Genomic_DNA"/>
</dbReference>
<dbReference type="Proteomes" id="UP001172457">
    <property type="component" value="Chromosome 4"/>
</dbReference>
<evidence type="ECO:0000256" key="2">
    <source>
        <dbReference type="ARBA" id="ARBA00007635"/>
    </source>
</evidence>
<dbReference type="InterPro" id="IPR000620">
    <property type="entry name" value="EamA_dom"/>
</dbReference>
<dbReference type="Pfam" id="PF00892">
    <property type="entry name" value="EamA"/>
    <property type="match status" value="2"/>
</dbReference>
<keyword evidence="9" id="KW-1185">Reference proteome</keyword>
<evidence type="ECO:0000313" key="8">
    <source>
        <dbReference type="EMBL" id="KAJ9552307.1"/>
    </source>
</evidence>
<protein>
    <recommendedName>
        <fullName evidence="7">EamA domain-containing protein</fullName>
    </recommendedName>
</protein>
<feature type="transmembrane region" description="Helical" evidence="6">
    <location>
        <begin position="153"/>
        <end position="171"/>
    </location>
</feature>
<feature type="transmembrane region" description="Helical" evidence="6">
    <location>
        <begin position="572"/>
        <end position="589"/>
    </location>
</feature>
<dbReference type="GO" id="GO:0016020">
    <property type="term" value="C:membrane"/>
    <property type="evidence" value="ECO:0007669"/>
    <property type="project" value="UniProtKB-SubCell"/>
</dbReference>
<feature type="transmembrane region" description="Helical" evidence="6">
    <location>
        <begin position="202"/>
        <end position="220"/>
    </location>
</feature>
<evidence type="ECO:0000259" key="7">
    <source>
        <dbReference type="Pfam" id="PF00892"/>
    </source>
</evidence>
<feature type="transmembrane region" description="Helical" evidence="6">
    <location>
        <begin position="322"/>
        <end position="341"/>
    </location>
</feature>
<dbReference type="AlphaFoldDB" id="A0AA38W8E1"/>
<sequence length="602" mass="66536">MVSMETEKSSTTDLNSMKKKKKMQRVKATMMMIAAQLAMAGTTIFYKLAVNDGMHITILITYRYIFASIIIFPLALYLERNKRPKLTWKILIQAFVCAIVGIPLVQITYVESLVLTSATYATAFTNLTPPITFIIGLLFGLEKLEIGTLGGKAKVIGTLVGVTGAMVLTFYKGHQLNIWSTHFNVLNNGGHVAETHHHHHTIGSLLALASSLCVALNLTLQGRMSAVYPCHYSSTFIILSLGSIQSLVISLCVERSWSQWKLGWNIRLLAVFFMGIGSALTILFITTSIHLQGPLFVSNFSPLSLVFVAIVGSLLLDENLHVGSVLGAVIIIIGLYVILWGKSNMMRLSKQMPITSSKDVNDVLSISAPTTALDSVHVAHTSVSTTKEDNELNILSTRAKQNEQEAVHSPLVDPSVVSSCTATYTELLRLLPPTPSSYVSYHQHRALTSLSAYFLELNRCHSLLELTPHFLCINVGHAIFLLVYVHNLILTSNHHETIQRLFASLHKEFAIRDLGRLSYFLGLEMETSKSVKMQGGLKASMMMIAAELTISGITIFYKLAANDGMHITIMVAYRYLFASLIIFPLALIIERYSSLSFSTIYI</sequence>
<evidence type="ECO:0000313" key="9">
    <source>
        <dbReference type="Proteomes" id="UP001172457"/>
    </source>
</evidence>
<evidence type="ECO:0000256" key="5">
    <source>
        <dbReference type="ARBA" id="ARBA00023136"/>
    </source>
</evidence>
<feature type="domain" description="EamA" evidence="7">
    <location>
        <begin position="202"/>
        <end position="339"/>
    </location>
</feature>
<dbReference type="GO" id="GO:0022857">
    <property type="term" value="F:transmembrane transporter activity"/>
    <property type="evidence" value="ECO:0007669"/>
    <property type="project" value="InterPro"/>
</dbReference>
<evidence type="ECO:0000256" key="1">
    <source>
        <dbReference type="ARBA" id="ARBA00004141"/>
    </source>
</evidence>
<feature type="transmembrane region" description="Helical" evidence="6">
    <location>
        <begin position="539"/>
        <end position="560"/>
    </location>
</feature>
<feature type="transmembrane region" description="Helical" evidence="6">
    <location>
        <begin position="264"/>
        <end position="285"/>
    </location>
</feature>
<keyword evidence="3 6" id="KW-0812">Transmembrane</keyword>
<reference evidence="8" key="1">
    <citation type="submission" date="2023-03" db="EMBL/GenBank/DDBJ databases">
        <title>Chromosome-scale reference genome and RAD-based genetic map of yellow starthistle (Centaurea solstitialis) reveal putative structural variation and QTLs associated with invader traits.</title>
        <authorList>
            <person name="Reatini B."/>
            <person name="Cang F.A."/>
            <person name="Jiang Q."/>
            <person name="Mckibben M.T.W."/>
            <person name="Barker M.S."/>
            <person name="Rieseberg L.H."/>
            <person name="Dlugosch K.M."/>
        </authorList>
    </citation>
    <scope>NUCLEOTIDE SEQUENCE</scope>
    <source>
        <strain evidence="8">CAN-66</strain>
        <tissue evidence="8">Leaf</tissue>
    </source>
</reference>
<keyword evidence="4 6" id="KW-1133">Transmembrane helix</keyword>